<comment type="subcellular location">
    <subcellularLocation>
        <location evidence="3">Cytoplasm</location>
    </subcellularLocation>
    <text evidence="3">The tmRNA-SmpB complex associates with stalled 70S ribosomes.</text>
</comment>
<keyword evidence="6" id="KW-1185">Reference proteome</keyword>
<dbReference type="Pfam" id="PF01668">
    <property type="entry name" value="SmpB"/>
    <property type="match status" value="1"/>
</dbReference>
<dbReference type="GO" id="GO:0003723">
    <property type="term" value="F:RNA binding"/>
    <property type="evidence" value="ECO:0007669"/>
    <property type="project" value="UniProtKB-UniRule"/>
</dbReference>
<dbReference type="Proteomes" id="UP000188181">
    <property type="component" value="Chromosome"/>
</dbReference>
<dbReference type="NCBIfam" id="TIGR00086">
    <property type="entry name" value="smpB"/>
    <property type="match status" value="1"/>
</dbReference>
<comment type="similarity">
    <text evidence="3">Belongs to the SmpB family.</text>
</comment>
<name>A0A1Q2MCN4_9BACT</name>
<dbReference type="GO" id="GO:0005829">
    <property type="term" value="C:cytosol"/>
    <property type="evidence" value="ECO:0007669"/>
    <property type="project" value="TreeGrafter"/>
</dbReference>
<dbReference type="PANTHER" id="PTHR30308">
    <property type="entry name" value="TMRNA-BINDING COMPONENT OF TRANS-TRANSLATION TAGGING COMPLEX"/>
    <property type="match status" value="1"/>
</dbReference>
<dbReference type="SUPFAM" id="SSF74982">
    <property type="entry name" value="Small protein B (SmpB)"/>
    <property type="match status" value="1"/>
</dbReference>
<protein>
    <recommendedName>
        <fullName evidence="3">SsrA-binding protein</fullName>
    </recommendedName>
    <alternativeName>
        <fullName evidence="3">Small protein B</fullName>
    </alternativeName>
</protein>
<dbReference type="HAMAP" id="MF_00023">
    <property type="entry name" value="SmpB"/>
    <property type="match status" value="1"/>
</dbReference>
<dbReference type="PANTHER" id="PTHR30308:SF2">
    <property type="entry name" value="SSRA-BINDING PROTEIN"/>
    <property type="match status" value="1"/>
</dbReference>
<sequence>MKYNNISLQNVIELLLLSAMVSKQNKNSTGAVASNKKARFEYEIVDKIEAGISLNGSEVKSLRAGNADLNGSYARIINGECYLYSSKIDQYFEASYNNHDPQRQRKLLLHKAEIRKLYTKLDQRGYTLVPLKIYFNSRGIAKVQLALASGKKKYDKRNTIKERDNRRDTERQMRNFGR</sequence>
<dbReference type="GO" id="GO:0070930">
    <property type="term" value="P:trans-translation-dependent protein tagging"/>
    <property type="evidence" value="ECO:0007669"/>
    <property type="project" value="TreeGrafter"/>
</dbReference>
<dbReference type="InterPro" id="IPR023620">
    <property type="entry name" value="SmpB"/>
</dbReference>
<evidence type="ECO:0000313" key="5">
    <source>
        <dbReference type="EMBL" id="AQQ70409.1"/>
    </source>
</evidence>
<proteinExistence type="inferred from homology"/>
<dbReference type="KEGG" id="pbas:SMSP2_00757"/>
<comment type="function">
    <text evidence="3">Required for rescue of stalled ribosomes mediated by trans-translation. Binds to transfer-messenger RNA (tmRNA), required for stable association of tmRNA with ribosomes. tmRNA and SmpB together mimic tRNA shape, replacing the anticodon stem-loop with SmpB. tmRNA is encoded by the ssrA gene; the 2 termini fold to resemble tRNA(Ala) and it encodes a 'tag peptide', a short internal open reading frame. During trans-translation Ala-aminoacylated tmRNA acts like a tRNA, entering the A-site of stalled ribosomes, displacing the stalled mRNA. The ribosome then switches to translate the ORF on the tmRNA; the nascent peptide is terminated with the 'tag peptide' encoded by the tmRNA and targeted for degradation. The ribosome is freed to recommence translation, which seems to be the essential function of trans-translation.</text>
</comment>
<accession>A0A1Q2MCN4</accession>
<dbReference type="CDD" id="cd09294">
    <property type="entry name" value="SmpB"/>
    <property type="match status" value="1"/>
</dbReference>
<dbReference type="InterPro" id="IPR020081">
    <property type="entry name" value="SsrA-bd_prot_CS"/>
</dbReference>
<dbReference type="STRING" id="1851148.SMSP2_00757"/>
<dbReference type="Gene3D" id="2.40.280.10">
    <property type="match status" value="1"/>
</dbReference>
<feature type="region of interest" description="Disordered" evidence="4">
    <location>
        <begin position="159"/>
        <end position="178"/>
    </location>
</feature>
<evidence type="ECO:0000256" key="1">
    <source>
        <dbReference type="ARBA" id="ARBA00022490"/>
    </source>
</evidence>
<dbReference type="RefSeq" id="WP_237048844.1">
    <property type="nucleotide sequence ID" value="NZ_CP019646.1"/>
</dbReference>
<gene>
    <name evidence="3 5" type="primary">smpB</name>
    <name evidence="5" type="ORF">SMSP2_00757</name>
</gene>
<dbReference type="GO" id="GO:0070929">
    <property type="term" value="P:trans-translation"/>
    <property type="evidence" value="ECO:0007669"/>
    <property type="project" value="UniProtKB-UniRule"/>
</dbReference>
<organism evidence="5 6">
    <name type="scientific">Limihaloglobus sulfuriphilus</name>
    <dbReference type="NCBI Taxonomy" id="1851148"/>
    <lineage>
        <taxon>Bacteria</taxon>
        <taxon>Pseudomonadati</taxon>
        <taxon>Planctomycetota</taxon>
        <taxon>Phycisphaerae</taxon>
        <taxon>Sedimentisphaerales</taxon>
        <taxon>Sedimentisphaeraceae</taxon>
        <taxon>Limihaloglobus</taxon>
    </lineage>
</organism>
<dbReference type="AlphaFoldDB" id="A0A1Q2MCN4"/>
<dbReference type="EMBL" id="CP019646">
    <property type="protein sequence ID" value="AQQ70409.1"/>
    <property type="molecule type" value="Genomic_DNA"/>
</dbReference>
<keyword evidence="1 3" id="KW-0963">Cytoplasm</keyword>
<dbReference type="PROSITE" id="PS01317">
    <property type="entry name" value="SSRP"/>
    <property type="match status" value="1"/>
</dbReference>
<evidence type="ECO:0000256" key="4">
    <source>
        <dbReference type="SAM" id="MobiDB-lite"/>
    </source>
</evidence>
<keyword evidence="2 3" id="KW-0694">RNA-binding</keyword>
<evidence type="ECO:0000256" key="3">
    <source>
        <dbReference type="HAMAP-Rule" id="MF_00023"/>
    </source>
</evidence>
<evidence type="ECO:0000256" key="2">
    <source>
        <dbReference type="ARBA" id="ARBA00022884"/>
    </source>
</evidence>
<evidence type="ECO:0000313" key="6">
    <source>
        <dbReference type="Proteomes" id="UP000188181"/>
    </source>
</evidence>
<reference evidence="6" key="1">
    <citation type="submission" date="2017-02" db="EMBL/GenBank/DDBJ databases">
        <title>Comparative genomics and description of representatives of a novel lineage of planctomycetes thriving in anoxic sediments.</title>
        <authorList>
            <person name="Spring S."/>
            <person name="Bunk B."/>
            <person name="Sproer C."/>
        </authorList>
    </citation>
    <scope>NUCLEOTIDE SEQUENCE [LARGE SCALE GENOMIC DNA]</scope>
    <source>
        <strain evidence="6">SM-Chi-D1</strain>
    </source>
</reference>
<dbReference type="InterPro" id="IPR000037">
    <property type="entry name" value="SsrA-bd_prot"/>
</dbReference>
<dbReference type="NCBIfam" id="NF003843">
    <property type="entry name" value="PRK05422.1"/>
    <property type="match status" value="1"/>
</dbReference>